<dbReference type="Proteomes" id="UP001305521">
    <property type="component" value="Chromosome"/>
</dbReference>
<feature type="region of interest" description="Disordered" evidence="1">
    <location>
        <begin position="1"/>
        <end position="59"/>
    </location>
</feature>
<dbReference type="RefSeq" id="WP_318647124.1">
    <property type="nucleotide sequence ID" value="NZ_CP137852.1"/>
</dbReference>
<evidence type="ECO:0000256" key="1">
    <source>
        <dbReference type="SAM" id="MobiDB-lite"/>
    </source>
</evidence>
<sequence>MSSDETTPLPGQSEPTKPSAPAAMTDADEVLFRQVHPSLFDGDEPASSAFMPNASDEGQLSVDREAVTTAQAAHDLYVGNGLKSGGTYGVTTGEFGAHDLQCYPDPVEASGSLKANPAHARVDFGALGNSKRKTVAKRLKICALSRGVLYKP</sequence>
<organism evidence="2 3">
    <name type="scientific">Sediminicoccus rosea</name>
    <dbReference type="NCBI Taxonomy" id="1225128"/>
    <lineage>
        <taxon>Bacteria</taxon>
        <taxon>Pseudomonadati</taxon>
        <taxon>Pseudomonadota</taxon>
        <taxon>Alphaproteobacteria</taxon>
        <taxon>Acetobacterales</taxon>
        <taxon>Roseomonadaceae</taxon>
        <taxon>Sediminicoccus</taxon>
    </lineage>
</organism>
<dbReference type="EMBL" id="CP137852">
    <property type="protein sequence ID" value="WPB83148.1"/>
    <property type="molecule type" value="Genomic_DNA"/>
</dbReference>
<proteinExistence type="predicted"/>
<accession>A0ABZ0PBR9</accession>
<keyword evidence="3" id="KW-1185">Reference proteome</keyword>
<protein>
    <submittedName>
        <fullName evidence="2">Uncharacterized protein</fullName>
    </submittedName>
</protein>
<gene>
    <name evidence="2" type="ORF">R9Z33_13640</name>
</gene>
<feature type="compositionally biased region" description="Polar residues" evidence="1">
    <location>
        <begin position="1"/>
        <end position="16"/>
    </location>
</feature>
<evidence type="ECO:0000313" key="3">
    <source>
        <dbReference type="Proteomes" id="UP001305521"/>
    </source>
</evidence>
<evidence type="ECO:0000313" key="2">
    <source>
        <dbReference type="EMBL" id="WPB83148.1"/>
    </source>
</evidence>
<name>A0ABZ0PBR9_9PROT</name>
<reference evidence="2 3" key="1">
    <citation type="submission" date="2023-11" db="EMBL/GenBank/DDBJ databases">
        <title>Arctic aerobic anoxygenic photoheterotroph Sediminicoccus rosea KRV36 adapts its photosynthesis to long days of polar summer.</title>
        <authorList>
            <person name="Tomasch J."/>
            <person name="Kopejtka K."/>
            <person name="Bily T."/>
            <person name="Gardiner A.T."/>
            <person name="Gardian Z."/>
            <person name="Shivaramu S."/>
            <person name="Koblizek M."/>
            <person name="Engelhardt F."/>
            <person name="Kaftan D."/>
        </authorList>
    </citation>
    <scope>NUCLEOTIDE SEQUENCE [LARGE SCALE GENOMIC DNA]</scope>
    <source>
        <strain evidence="2 3">R-30</strain>
    </source>
</reference>